<dbReference type="PANTHER" id="PTHR11697">
    <property type="entry name" value="GENERAL TRANSCRIPTION FACTOR 2-RELATED ZINC FINGER PROTEIN"/>
    <property type="match status" value="1"/>
</dbReference>
<evidence type="ECO:0000313" key="1">
    <source>
        <dbReference type="EMBL" id="KAH1089864.1"/>
    </source>
</evidence>
<accession>A0A9D3VLS0</accession>
<dbReference type="AlphaFoldDB" id="A0A9D3VLS0"/>
<dbReference type="EMBL" id="JAIQCV010000006">
    <property type="protein sequence ID" value="KAH1089864.1"/>
    <property type="molecule type" value="Genomic_DNA"/>
</dbReference>
<dbReference type="OrthoDB" id="785612at2759"/>
<name>A0A9D3VLS0_9ROSI</name>
<dbReference type="Proteomes" id="UP000828251">
    <property type="component" value="Unassembled WGS sequence"/>
</dbReference>
<keyword evidence="2" id="KW-1185">Reference proteome</keyword>
<reference evidence="1 2" key="1">
    <citation type="journal article" date="2021" name="Plant Biotechnol. J.">
        <title>Multi-omics assisted identification of the key and species-specific regulatory components of drought-tolerant mechanisms in Gossypium stocksii.</title>
        <authorList>
            <person name="Yu D."/>
            <person name="Ke L."/>
            <person name="Zhang D."/>
            <person name="Wu Y."/>
            <person name="Sun Y."/>
            <person name="Mei J."/>
            <person name="Sun J."/>
            <person name="Sun Y."/>
        </authorList>
    </citation>
    <scope>NUCLEOTIDE SEQUENCE [LARGE SCALE GENOMIC DNA]</scope>
    <source>
        <strain evidence="2">cv. E1</strain>
        <tissue evidence="1">Leaf</tissue>
    </source>
</reference>
<evidence type="ECO:0000313" key="2">
    <source>
        <dbReference type="Proteomes" id="UP000828251"/>
    </source>
</evidence>
<organism evidence="1 2">
    <name type="scientific">Gossypium stocksii</name>
    <dbReference type="NCBI Taxonomy" id="47602"/>
    <lineage>
        <taxon>Eukaryota</taxon>
        <taxon>Viridiplantae</taxon>
        <taxon>Streptophyta</taxon>
        <taxon>Embryophyta</taxon>
        <taxon>Tracheophyta</taxon>
        <taxon>Spermatophyta</taxon>
        <taxon>Magnoliopsida</taxon>
        <taxon>eudicotyledons</taxon>
        <taxon>Gunneridae</taxon>
        <taxon>Pentapetalae</taxon>
        <taxon>rosids</taxon>
        <taxon>malvids</taxon>
        <taxon>Malvales</taxon>
        <taxon>Malvaceae</taxon>
        <taxon>Malvoideae</taxon>
        <taxon>Gossypium</taxon>
    </lineage>
</organism>
<dbReference type="InterPro" id="IPR055298">
    <property type="entry name" value="AtLOH3-like"/>
</dbReference>
<sequence>MRMLDFVCVILQNIIKSDNLTQWSEADGICDAMSFVEFVFILHFMIEMFGIIDDLCQALQYISRDILNAM</sequence>
<protein>
    <submittedName>
        <fullName evidence="1">Uncharacterized protein</fullName>
    </submittedName>
</protein>
<gene>
    <name evidence="1" type="ORF">J1N35_017121</name>
</gene>
<comment type="caution">
    <text evidence="1">The sequence shown here is derived from an EMBL/GenBank/DDBJ whole genome shotgun (WGS) entry which is preliminary data.</text>
</comment>
<proteinExistence type="predicted"/>
<dbReference type="PANTHER" id="PTHR11697:SF230">
    <property type="entry name" value="ZINC FINGER, MYM DOMAIN CONTAINING 1"/>
    <property type="match status" value="1"/>
</dbReference>